<dbReference type="Proteomes" id="UP000185781">
    <property type="component" value="Unassembled WGS sequence"/>
</dbReference>
<dbReference type="STRING" id="373672.SAMN05421785_102217"/>
<protein>
    <submittedName>
        <fullName evidence="1">Uncharacterized protein</fullName>
    </submittedName>
</protein>
<dbReference type="AlphaFoldDB" id="A0A1N7LGD3"/>
<accession>A0A1N7LGD3</accession>
<sequence>MDTKVQNKKQFTNSPTEKDFRKAVQLANNLEFIDFEVDENVKINNWFGLFLDDSNAFWTIKMTNVGTYCLYREDEKICSVGKDLERELDAFREDQLGAEERSIQSHREYLAEQSELWANYGYGRI</sequence>
<reference evidence="1 2" key="1">
    <citation type="submission" date="2017-01" db="EMBL/GenBank/DDBJ databases">
        <authorList>
            <person name="Mah S.A."/>
            <person name="Swanson W.J."/>
            <person name="Moy G.W."/>
            <person name="Vacquier V.D."/>
        </authorList>
    </citation>
    <scope>NUCLEOTIDE SEQUENCE [LARGE SCALE GENOMIC DNA]</scope>
    <source>
        <strain evidence="1 2">DSM 18014</strain>
    </source>
</reference>
<evidence type="ECO:0000313" key="1">
    <source>
        <dbReference type="EMBL" id="SIS72879.1"/>
    </source>
</evidence>
<evidence type="ECO:0000313" key="2">
    <source>
        <dbReference type="Proteomes" id="UP000185781"/>
    </source>
</evidence>
<gene>
    <name evidence="1" type="ORF">SAMN05421785_102217</name>
</gene>
<dbReference type="EMBL" id="FTOV01000002">
    <property type="protein sequence ID" value="SIS72879.1"/>
    <property type="molecule type" value="Genomic_DNA"/>
</dbReference>
<proteinExistence type="predicted"/>
<organism evidence="1 2">
    <name type="scientific">Chryseobacterium gambrini</name>
    <dbReference type="NCBI Taxonomy" id="373672"/>
    <lineage>
        <taxon>Bacteria</taxon>
        <taxon>Pseudomonadati</taxon>
        <taxon>Bacteroidota</taxon>
        <taxon>Flavobacteriia</taxon>
        <taxon>Flavobacteriales</taxon>
        <taxon>Weeksellaceae</taxon>
        <taxon>Chryseobacterium group</taxon>
        <taxon>Chryseobacterium</taxon>
    </lineage>
</organism>
<dbReference type="OrthoDB" id="9861684at2"/>
<name>A0A1N7LGD3_9FLAO</name>
<dbReference type="RefSeq" id="WP_027380899.1">
    <property type="nucleotide sequence ID" value="NZ_FTOV01000002.1"/>
</dbReference>